<dbReference type="STRING" id="686832.A0A0C3BT14"/>
<dbReference type="InterPro" id="IPR014001">
    <property type="entry name" value="Helicase_ATP-bd"/>
</dbReference>
<dbReference type="PROSITE" id="PS51194">
    <property type="entry name" value="HELICASE_CTER"/>
    <property type="match status" value="1"/>
</dbReference>
<evidence type="ECO:0000256" key="2">
    <source>
        <dbReference type="ARBA" id="ARBA00022741"/>
    </source>
</evidence>
<dbReference type="GO" id="GO:0005694">
    <property type="term" value="C:chromosome"/>
    <property type="evidence" value="ECO:0007669"/>
    <property type="project" value="TreeGrafter"/>
</dbReference>
<comment type="similarity">
    <text evidence="1">Belongs to the helicase family. RecQ subfamily.</text>
</comment>
<evidence type="ECO:0000256" key="1">
    <source>
        <dbReference type="ARBA" id="ARBA00005446"/>
    </source>
</evidence>
<dbReference type="SMART" id="SM00487">
    <property type="entry name" value="DEXDc"/>
    <property type="match status" value="1"/>
</dbReference>
<evidence type="ECO:0000313" key="8">
    <source>
        <dbReference type="EMBL" id="KIM35204.1"/>
    </source>
</evidence>
<proteinExistence type="inferred from homology"/>
<dbReference type="PROSITE" id="PS51192">
    <property type="entry name" value="HELICASE_ATP_BIND_1"/>
    <property type="match status" value="1"/>
</dbReference>
<name>A0A0C3BT14_HEBCY</name>
<dbReference type="InterPro" id="IPR001650">
    <property type="entry name" value="Helicase_C-like"/>
</dbReference>
<evidence type="ECO:0000256" key="5">
    <source>
        <dbReference type="ARBA" id="ARBA00034808"/>
    </source>
</evidence>
<protein>
    <recommendedName>
        <fullName evidence="5">DNA 3'-5' helicase</fullName>
        <ecNumber evidence="5">5.6.2.4</ecNumber>
    </recommendedName>
</protein>
<dbReference type="HOGENOM" id="CLU_440787_0_0_1"/>
<dbReference type="EMBL" id="KN831827">
    <property type="protein sequence ID" value="KIM35204.1"/>
    <property type="molecule type" value="Genomic_DNA"/>
</dbReference>
<dbReference type="Pfam" id="PF00270">
    <property type="entry name" value="DEAD"/>
    <property type="match status" value="1"/>
</dbReference>
<keyword evidence="2" id="KW-0547">Nucleotide-binding</keyword>
<evidence type="ECO:0000256" key="3">
    <source>
        <dbReference type="ARBA" id="ARBA00022840"/>
    </source>
</evidence>
<dbReference type="Gene3D" id="3.40.50.300">
    <property type="entry name" value="P-loop containing nucleotide triphosphate hydrolases"/>
    <property type="match status" value="2"/>
</dbReference>
<evidence type="ECO:0000313" key="9">
    <source>
        <dbReference type="Proteomes" id="UP000053424"/>
    </source>
</evidence>
<dbReference type="InterPro" id="IPR011545">
    <property type="entry name" value="DEAD/DEAH_box_helicase_dom"/>
</dbReference>
<dbReference type="SUPFAM" id="SSF52540">
    <property type="entry name" value="P-loop containing nucleoside triphosphate hydrolases"/>
    <property type="match status" value="1"/>
</dbReference>
<organism evidence="8 9">
    <name type="scientific">Hebeloma cylindrosporum</name>
    <dbReference type="NCBI Taxonomy" id="76867"/>
    <lineage>
        <taxon>Eukaryota</taxon>
        <taxon>Fungi</taxon>
        <taxon>Dikarya</taxon>
        <taxon>Basidiomycota</taxon>
        <taxon>Agaricomycotina</taxon>
        <taxon>Agaricomycetes</taxon>
        <taxon>Agaricomycetidae</taxon>
        <taxon>Agaricales</taxon>
        <taxon>Agaricineae</taxon>
        <taxon>Hymenogastraceae</taxon>
        <taxon>Hebeloma</taxon>
    </lineage>
</organism>
<dbReference type="EC" id="5.6.2.4" evidence="5"/>
<sequence length="620" mass="70001">MPRVYDISDVLEVASRPSSLEDRLNQLMTHFESQMDHLDHIDEQTHHSLPLVPIPKFSQSSSTVSSDLTLIESLLDTTPDKALEVLQRLVRNPNAQWASETQRHGVMAVLELKRDVLAVMATGSGKTMLAIIPPLMEPDYTTVIVLPFRLLMADMKRRLDGMDVPYEAYNGNPLKGQANIVLVSADSVQVDSWKEHINLLNQKRRVVRQVFDEVHEPLVAQSYRDTLHNVYRMRDILKAQLVGLTATLNESQEKILFQMYIFGHDTLVLRTGSNRPELKFVWPSPVPRFNLVAAVKEVIERHPKVKPEDRALIFVPRLHDGHTISSSLGVDFYHGDLDDKECSNIHSEWLMGKKYAMVCTSAFGSGNDYAHTRLIIHAGNPHEMTGYAQEVGRAGRDKRPATCHLISFPAYSPDLQGEPDLGGKEAMYNAIFRVPSCIRYKITSHFDRTGTHCSQGFSNQHCSFCENLLASPSSAKRGPLDAFQEQTESAKKRKVNDEVSELSVSTASLTILSENVVPLWPVQEHLNFDSLDRLFGDSDRLHPQFGKKDCCRYPDLIAPLVFGIFLDPAIRPHMEAHIGQTFENMNTFIDWLNSSPIPGHKSHLTAVFLWYATIHTHFTP</sequence>
<dbReference type="PANTHER" id="PTHR13710:SF145">
    <property type="entry name" value="ATP-DEPENDENT DNA HELICASE"/>
    <property type="match status" value="1"/>
</dbReference>
<dbReference type="Pfam" id="PF00271">
    <property type="entry name" value="Helicase_C"/>
    <property type="match status" value="1"/>
</dbReference>
<dbReference type="GO" id="GO:0043138">
    <property type="term" value="F:3'-5' DNA helicase activity"/>
    <property type="evidence" value="ECO:0007669"/>
    <property type="project" value="UniProtKB-EC"/>
</dbReference>
<feature type="domain" description="Helicase ATP-binding" evidence="6">
    <location>
        <begin position="107"/>
        <end position="266"/>
    </location>
</feature>
<dbReference type="Proteomes" id="UP000053424">
    <property type="component" value="Unassembled WGS sequence"/>
</dbReference>
<dbReference type="OrthoDB" id="2507344at2759"/>
<evidence type="ECO:0000259" key="7">
    <source>
        <dbReference type="PROSITE" id="PS51194"/>
    </source>
</evidence>
<dbReference type="GO" id="GO:0005524">
    <property type="term" value="F:ATP binding"/>
    <property type="evidence" value="ECO:0007669"/>
    <property type="project" value="UniProtKB-KW"/>
</dbReference>
<dbReference type="SMART" id="SM00490">
    <property type="entry name" value="HELICc"/>
    <property type="match status" value="1"/>
</dbReference>
<keyword evidence="3" id="KW-0067">ATP-binding</keyword>
<reference evidence="8 9" key="1">
    <citation type="submission" date="2014-04" db="EMBL/GenBank/DDBJ databases">
        <authorList>
            <consortium name="DOE Joint Genome Institute"/>
            <person name="Kuo A."/>
            <person name="Gay G."/>
            <person name="Dore J."/>
            <person name="Kohler A."/>
            <person name="Nagy L.G."/>
            <person name="Floudas D."/>
            <person name="Copeland A."/>
            <person name="Barry K.W."/>
            <person name="Cichocki N."/>
            <person name="Veneault-Fourrey C."/>
            <person name="LaButti K."/>
            <person name="Lindquist E.A."/>
            <person name="Lipzen A."/>
            <person name="Lundell T."/>
            <person name="Morin E."/>
            <person name="Murat C."/>
            <person name="Sun H."/>
            <person name="Tunlid A."/>
            <person name="Henrissat B."/>
            <person name="Grigoriev I.V."/>
            <person name="Hibbett D.S."/>
            <person name="Martin F."/>
            <person name="Nordberg H.P."/>
            <person name="Cantor M.N."/>
            <person name="Hua S.X."/>
        </authorList>
    </citation>
    <scope>NUCLEOTIDE SEQUENCE [LARGE SCALE GENOMIC DNA]</scope>
    <source>
        <strain evidence="9">h7</strain>
    </source>
</reference>
<dbReference type="InterPro" id="IPR027417">
    <property type="entry name" value="P-loop_NTPase"/>
</dbReference>
<gene>
    <name evidence="8" type="ORF">M413DRAFT_32670</name>
</gene>
<evidence type="ECO:0000259" key="6">
    <source>
        <dbReference type="PROSITE" id="PS51192"/>
    </source>
</evidence>
<dbReference type="PANTHER" id="PTHR13710">
    <property type="entry name" value="DNA HELICASE RECQ FAMILY MEMBER"/>
    <property type="match status" value="1"/>
</dbReference>
<evidence type="ECO:0000256" key="4">
    <source>
        <dbReference type="ARBA" id="ARBA00034617"/>
    </source>
</evidence>
<accession>A0A0C3BT14</accession>
<reference evidence="9" key="2">
    <citation type="submission" date="2015-01" db="EMBL/GenBank/DDBJ databases">
        <title>Evolutionary Origins and Diversification of the Mycorrhizal Mutualists.</title>
        <authorList>
            <consortium name="DOE Joint Genome Institute"/>
            <consortium name="Mycorrhizal Genomics Consortium"/>
            <person name="Kohler A."/>
            <person name="Kuo A."/>
            <person name="Nagy L.G."/>
            <person name="Floudas D."/>
            <person name="Copeland A."/>
            <person name="Barry K.W."/>
            <person name="Cichocki N."/>
            <person name="Veneault-Fourrey C."/>
            <person name="LaButti K."/>
            <person name="Lindquist E.A."/>
            <person name="Lipzen A."/>
            <person name="Lundell T."/>
            <person name="Morin E."/>
            <person name="Murat C."/>
            <person name="Riley R."/>
            <person name="Ohm R."/>
            <person name="Sun H."/>
            <person name="Tunlid A."/>
            <person name="Henrissat B."/>
            <person name="Grigoriev I.V."/>
            <person name="Hibbett D.S."/>
            <person name="Martin F."/>
        </authorList>
    </citation>
    <scope>NUCLEOTIDE SEQUENCE [LARGE SCALE GENOMIC DNA]</scope>
    <source>
        <strain evidence="9">h7</strain>
    </source>
</reference>
<feature type="domain" description="Helicase C-terminal" evidence="7">
    <location>
        <begin position="290"/>
        <end position="446"/>
    </location>
</feature>
<dbReference type="AlphaFoldDB" id="A0A0C3BT14"/>
<dbReference type="GO" id="GO:0003676">
    <property type="term" value="F:nucleic acid binding"/>
    <property type="evidence" value="ECO:0007669"/>
    <property type="project" value="InterPro"/>
</dbReference>
<dbReference type="GO" id="GO:0005634">
    <property type="term" value="C:nucleus"/>
    <property type="evidence" value="ECO:0007669"/>
    <property type="project" value="TreeGrafter"/>
</dbReference>
<keyword evidence="9" id="KW-1185">Reference proteome</keyword>
<comment type="catalytic activity">
    <reaction evidence="4">
        <text>Couples ATP hydrolysis with the unwinding of duplex DNA by translocating in the 3'-5' direction.</text>
        <dbReference type="EC" id="5.6.2.4"/>
    </reaction>
</comment>